<keyword evidence="4" id="KW-1003">Cell membrane</keyword>
<dbReference type="GO" id="GO:0008955">
    <property type="term" value="F:peptidoglycan glycosyltransferase activity"/>
    <property type="evidence" value="ECO:0007669"/>
    <property type="project" value="UniProtKB-EC"/>
</dbReference>
<evidence type="ECO:0000256" key="17">
    <source>
        <dbReference type="SAM" id="Phobius"/>
    </source>
</evidence>
<dbReference type="InterPro" id="IPR001264">
    <property type="entry name" value="Glyco_trans_51"/>
</dbReference>
<dbReference type="GO" id="GO:0008658">
    <property type="term" value="F:penicillin binding"/>
    <property type="evidence" value="ECO:0007669"/>
    <property type="project" value="InterPro"/>
</dbReference>
<dbReference type="FunFam" id="1.10.3810.10:FF:000001">
    <property type="entry name" value="Penicillin-binding protein 1A"/>
    <property type="match status" value="1"/>
</dbReference>
<evidence type="ECO:0000256" key="14">
    <source>
        <dbReference type="ARBA" id="ARBA00023316"/>
    </source>
</evidence>
<evidence type="ECO:0000256" key="11">
    <source>
        <dbReference type="ARBA" id="ARBA00022984"/>
    </source>
</evidence>
<keyword evidence="5" id="KW-0121">Carboxypeptidase</keyword>
<comment type="similarity">
    <text evidence="3">In the N-terminal section; belongs to the glycosyltransferase 51 family.</text>
</comment>
<keyword evidence="11" id="KW-0573">Peptidoglycan synthesis</keyword>
<dbReference type="STRING" id="1801737.A2818_00085"/>
<comment type="catalytic activity">
    <reaction evidence="16">
        <text>[GlcNAc-(1-&gt;4)-Mur2Ac(oyl-L-Ala-gamma-D-Glu-L-Lys-D-Ala-D-Ala)](n)-di-trans,octa-cis-undecaprenyl diphosphate + beta-D-GlcNAc-(1-&gt;4)-Mur2Ac(oyl-L-Ala-gamma-D-Glu-L-Lys-D-Ala-D-Ala)-di-trans,octa-cis-undecaprenyl diphosphate = [GlcNAc-(1-&gt;4)-Mur2Ac(oyl-L-Ala-gamma-D-Glu-L-Lys-D-Ala-D-Ala)](n+1)-di-trans,octa-cis-undecaprenyl diphosphate + di-trans,octa-cis-undecaprenyl diphosphate + H(+)</text>
        <dbReference type="Rhea" id="RHEA:23708"/>
        <dbReference type="Rhea" id="RHEA-COMP:9602"/>
        <dbReference type="Rhea" id="RHEA-COMP:9603"/>
        <dbReference type="ChEBI" id="CHEBI:15378"/>
        <dbReference type="ChEBI" id="CHEBI:58405"/>
        <dbReference type="ChEBI" id="CHEBI:60033"/>
        <dbReference type="ChEBI" id="CHEBI:78435"/>
        <dbReference type="EC" id="2.4.99.28"/>
    </reaction>
</comment>
<dbReference type="EMBL" id="MFTN01000010">
    <property type="protein sequence ID" value="OGI63195.1"/>
    <property type="molecule type" value="Genomic_DNA"/>
</dbReference>
<evidence type="ECO:0000256" key="16">
    <source>
        <dbReference type="ARBA" id="ARBA00049902"/>
    </source>
</evidence>
<keyword evidence="8" id="KW-0808">Transferase</keyword>
<sequence length="846" mass="95141">MERRGKKLYKNLKFFKNLILFISGVFILMVAVMIIYFSSMKIPDFNSFEERKIENSTKIYDRTGKILLYDIHKNTKRTDITFENMGVNIKNATVAIEDSEFYNHGGIRVTSIIRAVLSNFLGTGRTQGGSTITQQLVKNTLLTQEKSYTRKIKEWVLAMKIDKTLPKEKILEYYLNEAPYGGTVYGIAEASKTYFNKEALELTLAEAAYLASIPQSPTTLSPYGKNKDKLDTRKNLVLGRMLELNFISKKEYDKAKNETVAFTPQATIGIKAPHFVFFIKDYIEEKYGSENVEKGGLKVTTTLDYSLQEKGEQIIKEGALKNEKDWEGKNASLVAIDPKTGQILTMVGSRDYFDKEIEGNFNVAIASRQPGSSFKPFIYATAFNKGFTPETMLFDLPTEFQTTCDAYGKAKIGHNQKDCYMPDNYDGKFRGPMTLRDALAQSINLIAVKLFYLAGLPDSLKTAEDVGISTLSDIGRYGLTLVIGGGEVRLLDITSAYGVFANNGVRNRYTGILKIEDGNGKILEEFTPAGQEVLPKNTALILSDILSDEKARVPTFGAYSALFIPGRDVAVKTGTTNNNKDAWTIGYSPSIVVGVWAGNNDNTPMKKGGAAVAGPIWNKFINEALKILPDEKFEKPNLETDPNTVKPVLRGFWQGNENFFLDKISGKLASVDTPKETTVEKVITNVHSLLYWVDKKNILGTPPLNPRDDPQFEHWDIPVQNWWTQNKEEFNKKYGIITENEKPSMIDDIHTDLLKPLISIIEPNETAVYALNQKIYLKISSSGPFSLAKMDIFINDTYLETLGPPFSFSFTPTELENLQINNELKIISYDTVYNRSENTRTFQIQR</sequence>
<feature type="transmembrane region" description="Helical" evidence="17">
    <location>
        <begin position="18"/>
        <end position="37"/>
    </location>
</feature>
<dbReference type="GO" id="GO:0008360">
    <property type="term" value="P:regulation of cell shape"/>
    <property type="evidence" value="ECO:0007669"/>
    <property type="project" value="UniProtKB-KW"/>
</dbReference>
<evidence type="ECO:0000259" key="19">
    <source>
        <dbReference type="Pfam" id="PF00912"/>
    </source>
</evidence>
<keyword evidence="17" id="KW-0812">Transmembrane</keyword>
<dbReference type="InterPro" id="IPR050396">
    <property type="entry name" value="Glycosyltr_51/Transpeptidase"/>
</dbReference>
<organism evidence="20 21">
    <name type="scientific">Candidatus Nomurabacteria bacterium RIFCSPHIGHO2_01_FULL_40_12</name>
    <dbReference type="NCBI Taxonomy" id="1801737"/>
    <lineage>
        <taxon>Bacteria</taxon>
        <taxon>Candidatus Nomuraibacteriota</taxon>
    </lineage>
</organism>
<dbReference type="InterPro" id="IPR023346">
    <property type="entry name" value="Lysozyme-like_dom_sf"/>
</dbReference>
<evidence type="ECO:0000256" key="5">
    <source>
        <dbReference type="ARBA" id="ARBA00022645"/>
    </source>
</evidence>
<dbReference type="GO" id="GO:0009252">
    <property type="term" value="P:peptidoglycan biosynthetic process"/>
    <property type="evidence" value="ECO:0007669"/>
    <property type="project" value="UniProtKB-KW"/>
</dbReference>
<evidence type="ECO:0000256" key="2">
    <source>
        <dbReference type="ARBA" id="ARBA00007090"/>
    </source>
</evidence>
<dbReference type="GO" id="GO:0071555">
    <property type="term" value="P:cell wall organization"/>
    <property type="evidence" value="ECO:0007669"/>
    <property type="project" value="UniProtKB-KW"/>
</dbReference>
<keyword evidence="7" id="KW-0328">Glycosyltransferase</keyword>
<dbReference type="InterPro" id="IPR001460">
    <property type="entry name" value="PCN-bd_Tpept"/>
</dbReference>
<dbReference type="GO" id="GO:0030288">
    <property type="term" value="C:outer membrane-bounded periplasmic space"/>
    <property type="evidence" value="ECO:0007669"/>
    <property type="project" value="TreeGrafter"/>
</dbReference>
<dbReference type="AlphaFoldDB" id="A0A1F6V0N7"/>
<feature type="domain" description="Glycosyl transferase family 51" evidence="19">
    <location>
        <begin position="69"/>
        <end position="241"/>
    </location>
</feature>
<dbReference type="SUPFAM" id="SSF56601">
    <property type="entry name" value="beta-lactamase/transpeptidase-like"/>
    <property type="match status" value="1"/>
</dbReference>
<comment type="caution">
    <text evidence="20">The sequence shown here is derived from an EMBL/GenBank/DDBJ whole genome shotgun (WGS) entry which is preliminary data.</text>
</comment>
<evidence type="ECO:0000256" key="13">
    <source>
        <dbReference type="ARBA" id="ARBA00023268"/>
    </source>
</evidence>
<comment type="similarity">
    <text evidence="2">In the C-terminal section; belongs to the transpeptidase family.</text>
</comment>
<evidence type="ECO:0000313" key="20">
    <source>
        <dbReference type="EMBL" id="OGI63195.1"/>
    </source>
</evidence>
<dbReference type="InterPro" id="IPR036950">
    <property type="entry name" value="PBP_transglycosylase"/>
</dbReference>
<evidence type="ECO:0000256" key="1">
    <source>
        <dbReference type="ARBA" id="ARBA00004236"/>
    </source>
</evidence>
<dbReference type="SUPFAM" id="SSF53955">
    <property type="entry name" value="Lysozyme-like"/>
    <property type="match status" value="1"/>
</dbReference>
<dbReference type="Gene3D" id="1.10.3810.10">
    <property type="entry name" value="Biosynthetic peptidoglycan transglycosylase-like"/>
    <property type="match status" value="1"/>
</dbReference>
<evidence type="ECO:0000256" key="6">
    <source>
        <dbReference type="ARBA" id="ARBA00022670"/>
    </source>
</evidence>
<evidence type="ECO:0000256" key="8">
    <source>
        <dbReference type="ARBA" id="ARBA00022679"/>
    </source>
</evidence>
<protein>
    <submittedName>
        <fullName evidence="20">Uncharacterized protein</fullName>
    </submittedName>
</protein>
<evidence type="ECO:0000256" key="9">
    <source>
        <dbReference type="ARBA" id="ARBA00022801"/>
    </source>
</evidence>
<evidence type="ECO:0000256" key="4">
    <source>
        <dbReference type="ARBA" id="ARBA00022475"/>
    </source>
</evidence>
<evidence type="ECO:0000256" key="12">
    <source>
        <dbReference type="ARBA" id="ARBA00023136"/>
    </source>
</evidence>
<evidence type="ECO:0000259" key="18">
    <source>
        <dbReference type="Pfam" id="PF00905"/>
    </source>
</evidence>
<dbReference type="Pfam" id="PF00912">
    <property type="entry name" value="Transgly"/>
    <property type="match status" value="1"/>
</dbReference>
<keyword evidence="10" id="KW-0133">Cell shape</keyword>
<dbReference type="GO" id="GO:0006508">
    <property type="term" value="P:proteolysis"/>
    <property type="evidence" value="ECO:0007669"/>
    <property type="project" value="UniProtKB-KW"/>
</dbReference>
<evidence type="ECO:0000256" key="7">
    <source>
        <dbReference type="ARBA" id="ARBA00022676"/>
    </source>
</evidence>
<evidence type="ECO:0000313" key="21">
    <source>
        <dbReference type="Proteomes" id="UP000177602"/>
    </source>
</evidence>
<dbReference type="InterPro" id="IPR012338">
    <property type="entry name" value="Beta-lactam/transpept-like"/>
</dbReference>
<keyword evidence="13" id="KW-0511">Multifunctional enzyme</keyword>
<feature type="domain" description="Penicillin-binding protein transpeptidase" evidence="18">
    <location>
        <begin position="332"/>
        <end position="621"/>
    </location>
</feature>
<dbReference type="GO" id="GO:0005886">
    <property type="term" value="C:plasma membrane"/>
    <property type="evidence" value="ECO:0007669"/>
    <property type="project" value="UniProtKB-SubCell"/>
</dbReference>
<keyword evidence="12 17" id="KW-0472">Membrane</keyword>
<accession>A0A1F6V0N7</accession>
<dbReference type="GO" id="GO:0009002">
    <property type="term" value="F:serine-type D-Ala-D-Ala carboxypeptidase activity"/>
    <property type="evidence" value="ECO:0007669"/>
    <property type="project" value="UniProtKB-EC"/>
</dbReference>
<keyword evidence="6" id="KW-0645">Protease</keyword>
<dbReference type="PANTHER" id="PTHR32282:SF11">
    <property type="entry name" value="PENICILLIN-BINDING PROTEIN 1B"/>
    <property type="match status" value="1"/>
</dbReference>
<keyword evidence="9" id="KW-0378">Hydrolase</keyword>
<dbReference type="Pfam" id="PF00905">
    <property type="entry name" value="Transpeptidase"/>
    <property type="match status" value="1"/>
</dbReference>
<dbReference type="Gene3D" id="3.40.710.10">
    <property type="entry name" value="DD-peptidase/beta-lactamase superfamily"/>
    <property type="match status" value="1"/>
</dbReference>
<evidence type="ECO:0000256" key="15">
    <source>
        <dbReference type="ARBA" id="ARBA00034000"/>
    </source>
</evidence>
<evidence type="ECO:0000256" key="10">
    <source>
        <dbReference type="ARBA" id="ARBA00022960"/>
    </source>
</evidence>
<evidence type="ECO:0000256" key="3">
    <source>
        <dbReference type="ARBA" id="ARBA00007739"/>
    </source>
</evidence>
<proteinExistence type="inferred from homology"/>
<comment type="subcellular location">
    <subcellularLocation>
        <location evidence="1">Cell membrane</location>
    </subcellularLocation>
</comment>
<reference evidence="20 21" key="1">
    <citation type="journal article" date="2016" name="Nat. Commun.">
        <title>Thousands of microbial genomes shed light on interconnected biogeochemical processes in an aquifer system.</title>
        <authorList>
            <person name="Anantharaman K."/>
            <person name="Brown C.T."/>
            <person name="Hug L.A."/>
            <person name="Sharon I."/>
            <person name="Castelle C.J."/>
            <person name="Probst A.J."/>
            <person name="Thomas B.C."/>
            <person name="Singh A."/>
            <person name="Wilkins M.J."/>
            <person name="Karaoz U."/>
            <person name="Brodie E.L."/>
            <person name="Williams K.H."/>
            <person name="Hubbard S.S."/>
            <person name="Banfield J.F."/>
        </authorList>
    </citation>
    <scope>NUCLEOTIDE SEQUENCE [LARGE SCALE GENOMIC DNA]</scope>
</reference>
<gene>
    <name evidence="20" type="ORF">A2818_00085</name>
</gene>
<name>A0A1F6V0N7_9BACT</name>
<dbReference type="PANTHER" id="PTHR32282">
    <property type="entry name" value="BINDING PROTEIN TRANSPEPTIDASE, PUTATIVE-RELATED"/>
    <property type="match status" value="1"/>
</dbReference>
<dbReference type="Proteomes" id="UP000177602">
    <property type="component" value="Unassembled WGS sequence"/>
</dbReference>
<comment type="catalytic activity">
    <reaction evidence="15">
        <text>Preferential cleavage: (Ac)2-L-Lys-D-Ala-|-D-Ala. Also transpeptidation of peptidyl-alanyl moieties that are N-acyl substituents of D-alanine.</text>
        <dbReference type="EC" id="3.4.16.4"/>
    </reaction>
</comment>
<keyword evidence="17" id="KW-1133">Transmembrane helix</keyword>
<keyword evidence="14" id="KW-0961">Cell wall biogenesis/degradation</keyword>